<sequence>MKKRMYEALRIMTLSPIALLLTILFLPILLATDNIPLLQQMFDYLNQTKNL</sequence>
<protein>
    <submittedName>
        <fullName evidence="1">Uncharacterized protein</fullName>
    </submittedName>
</protein>
<organism evidence="1 2">
    <name type="scientific">Alkalihalophilus lindianensis</name>
    <dbReference type="NCBI Taxonomy" id="1630542"/>
    <lineage>
        <taxon>Bacteria</taxon>
        <taxon>Bacillati</taxon>
        <taxon>Bacillota</taxon>
        <taxon>Bacilli</taxon>
        <taxon>Bacillales</taxon>
        <taxon>Bacillaceae</taxon>
        <taxon>Alkalihalophilus</taxon>
    </lineage>
</organism>
<accession>A0ABU3XFJ5</accession>
<dbReference type="RefSeq" id="WP_317123798.1">
    <property type="nucleotide sequence ID" value="NZ_JAWJBA010000011.1"/>
</dbReference>
<reference evidence="1 2" key="1">
    <citation type="submission" date="2023-10" db="EMBL/GenBank/DDBJ databases">
        <title>Screening of Alkalihalobacillus lindianensis BZ-TG-R113 and Its Alleviation of Salt Stress on Rapeseed Growth.</title>
        <authorList>
            <person name="Zhao B."/>
            <person name="Guo T."/>
        </authorList>
    </citation>
    <scope>NUCLEOTIDE SEQUENCE [LARGE SCALE GENOMIC DNA]</scope>
    <source>
        <strain evidence="1 2">BZ-TG-R113</strain>
    </source>
</reference>
<evidence type="ECO:0000313" key="1">
    <source>
        <dbReference type="EMBL" id="MDV2686649.1"/>
    </source>
</evidence>
<dbReference type="EMBL" id="JAWJBA010000011">
    <property type="protein sequence ID" value="MDV2686649.1"/>
    <property type="molecule type" value="Genomic_DNA"/>
</dbReference>
<dbReference type="Proteomes" id="UP001287282">
    <property type="component" value="Unassembled WGS sequence"/>
</dbReference>
<evidence type="ECO:0000313" key="2">
    <source>
        <dbReference type="Proteomes" id="UP001287282"/>
    </source>
</evidence>
<gene>
    <name evidence="1" type="ORF">RYX56_20025</name>
</gene>
<proteinExistence type="predicted"/>
<comment type="caution">
    <text evidence="1">The sequence shown here is derived from an EMBL/GenBank/DDBJ whole genome shotgun (WGS) entry which is preliminary data.</text>
</comment>
<name>A0ABU3XFJ5_9BACI</name>
<keyword evidence="2" id="KW-1185">Reference proteome</keyword>